<dbReference type="PROSITE" id="PS50290">
    <property type="entry name" value="PI3_4_KINASE_3"/>
    <property type="match status" value="1"/>
</dbReference>
<dbReference type="SUPFAM" id="SSF56112">
    <property type="entry name" value="Protein kinase-like (PK-like)"/>
    <property type="match status" value="1"/>
</dbReference>
<dbReference type="SUPFAM" id="SSF48371">
    <property type="entry name" value="ARM repeat"/>
    <property type="match status" value="3"/>
</dbReference>
<dbReference type="PROSITE" id="PS51190">
    <property type="entry name" value="FATC"/>
    <property type="match status" value="1"/>
</dbReference>
<dbReference type="InterPro" id="IPR016024">
    <property type="entry name" value="ARM-type_fold"/>
</dbReference>
<comment type="similarity">
    <text evidence="2">Belongs to the PI3/PI4-kinase family.</text>
</comment>
<dbReference type="OrthoDB" id="431717at2759"/>
<feature type="region of interest" description="Disordered" evidence="7">
    <location>
        <begin position="2537"/>
        <end position="2573"/>
    </location>
</feature>
<dbReference type="Gene3D" id="1.25.10.10">
    <property type="entry name" value="Leucine-rich Repeat Variant"/>
    <property type="match status" value="1"/>
</dbReference>
<reference evidence="10 11" key="1">
    <citation type="journal article" date="2018" name="Genome Res.">
        <title>The genomic architecture and molecular evolution of ant odorant receptors.</title>
        <authorList>
            <person name="McKenzie S.K."/>
            <person name="Kronauer D.J.C."/>
        </authorList>
    </citation>
    <scope>NUCLEOTIDE SEQUENCE [LARGE SCALE GENOMIC DNA]</scope>
    <source>
        <strain evidence="10">Clonal line C1</strain>
    </source>
</reference>
<comment type="caution">
    <text evidence="10">The sequence shown here is derived from an EMBL/GenBank/DDBJ whole genome shotgun (WGS) entry which is preliminary data.</text>
</comment>
<dbReference type="InterPro" id="IPR050517">
    <property type="entry name" value="DDR_Repair_Kinase"/>
</dbReference>
<dbReference type="Proteomes" id="UP000279307">
    <property type="component" value="Chromosome 1"/>
</dbReference>
<evidence type="ECO:0000313" key="11">
    <source>
        <dbReference type="Proteomes" id="UP000279307"/>
    </source>
</evidence>
<dbReference type="Pfam" id="PF02260">
    <property type="entry name" value="FATC"/>
    <property type="match status" value="1"/>
</dbReference>
<dbReference type="CDD" id="cd05172">
    <property type="entry name" value="PIKKc_DNA-PK"/>
    <property type="match status" value="1"/>
</dbReference>
<sequence length="3899" mass="448899">MDSYQTFVEIFQQAVATRNFSHLATVLADGQRYFQIVSTENYESVVSSVFDRRAGLLYFLDSELPDLRGANRPLDSAIKEAFSFLQFLIENFYTAPCFVQYINQIKDLCQLALVKKCSFYIKKHACYAFTKLIELFREHALTFAETVQQFVAVFHIITVKERRWMLCILGKIIKHHGNIYPVYLNPIFKQLYCDAVKEYTSNTNISNDFYVYFDAFTDMLESVEPPDEMREKLFHTLYAWIKNMCQPDKQQSVKNVTSALNLLSSHMNQFQDLLYPDYKYWCDILWQLSQKRNTYDACAQRTLKTFHWIIGQMLTNQNRENNETVVLYLLEDFQKRFRSANSDLITLQLAVYGFSQLAASLKIYSCFDVKKIYSSIANRALSIASSEQSDETQIQEVCCCQNALSEMCHVSDDMTMEKINVLVKLSIYTMKRFPELAISNNLFAISSLIKTISNLKPKSLLQQYLDNIIHDGIIWSCSHTLALDAELQRDLQQPPICYKNYLLLWTELLNTKRYRASEQLAQQVADTLMDVCITLINRLDIRVERTNEDIALSNVTFTHSAVNQTDFRIFVNLVDLYVDIINASEPSLFANTVHKFLYNIVKLSCEHPLIPGFYKLVRVGMRILIYVSEENEEEGEEQEHASGEFRRTEELLSNYLIHILDLIPTFSNELLIACLHLVLDAPLAYIEDALPRTLPAFKIAFTIGLSNLELAYTALVILETWTRKRERTDELLREIVPYLEPYLRSTESSGEMLQDLTKAAATRRRVKRVDVIDTECTLRNFQRRILLFLGSLDHDLLLSFVHERASCSTGASWDHKNLIKYTLLLPDVQLAIYFDRMLPRVIALARDSSDRRTKIAACEVLHSIVTIVIGLTSRHLSDEDRFAALYGVLCPTLLVLGCDSDDVVCGLFRPLALQLIRWSISVLRSTRNMGEHIVNSLFDGLTDDSNPALREFSGMCLAELTDWLIRTDENEAQFNMIVQRINELALHPSVHKRVAAAVAFNHLHVVLSKDDDTVSTYWLEIFYCFVRSLDGCDDLSIVNALTYIEKVMKSKADILKRTVPARRKPHEFDGATVIHALYWLLSQCGAVNEHCRAKCMELYINIAQGVTGSAEGTTRTFVETYGIDRLNDVIMRGLKSNMKDISVASNVISLLKALDCYVWLIEKQLLPVEELFPTTRKRVIFSCIHSFSHQFWQLIKDDTVVATTITSRTSEHLQTLQCKTLMTMFNFLQELLNANVNVLPESLFRDGALCTLIIKCVMHPRKVGFDVKNIEMTDKLPRILENLLKSMKSKYGHTLPEIFKTHLSRSVQDCVMNLLNLHDIAHNNSCDELMQHVNGLIMLTRCDILDVSFLETSVLADRENTVKQIFKFLVNERIGEWICTKLSGSMIEYLRALMEFQLSLYEESILISDDARSMTETLVKLISDDVPVMDMDSTRITRGEHFLNTFKSVIYRYVLSHVDAIMFDELSCDYPLFLLKWVEDMLLFLRRHKRELQDYVDATVNTILQQFTYLENAVGNIDTRKERLMNIYGIAVRLKSKPAEINQVSPQLYQKIVDQLTGDGGIEFKTQILRTFFVCLTTDGGEERPELRNLRTLKSDARSLCPNMLSQTDVNAVKVIDCFETLLMLLSTSKSLVMLECVMHFFVGYGDHLLNDTLREHLRKYYQEASSDHVLRSLEVTYREFMNVNTIRILSETKRLQLLRGFLLLAFEFCDVATVEHFFERNIRELLELLRTIVQRSIYNAFEDDDNYANLKQTIVSGIGCFQLITILFARIDIEKIIGAIAQNTNQIGEAFFKSLLNIAKDMRAVARPECKELMRLLQCSAYNCSLAMIRAKNEERYYAWAFGENSGQNLFVWKNIVDCGKRYNFGQVFKDYTKTREIAVNIRSTVDRDEQRMPGHTYTHSYDLSGSTLNEDINAYDLNKCVLLPYGSSAVRNPTDSEAHATASIALESGDFNEHECMSYICVFLRHISKNSYSNIDSPPRWVNLFSKALETHSEPNIRLFVLKIISNTADEVFKPYAKNMLTQVIKATADYLERHDLNYIIVDILEILTSWHEVLVLPTVSDEARTEVQRLFKVFLDKVLATSPNDRDVYNYNHILKIIVEKWRNCLQVSTDILNKIVISASKITKLQLILVFLENDMADEIVLRDDIVDFLMDLLKDWAISNTETSHCCQCLGLYIKSLDNKDSNRTERENRSRMVNRIFKILGTGTQQHIAKQITRIVILCRTYPQIVVDYISNYISVVLSAMAKNIKRSYCLEIFALLMQELNPQDPRCVILKDNLRHLELESVLANRTRFCEEMGLKIVRSAIAIILPADLLPYVKRAVTYVKDSHREHRELVYDILMNVYKRYSVDVTDDDENVRTLLSISKRYLISGLLDPSQDLQERILTFWTEETELRTGKSKELLFALLQKFSPQTMTTAEDAFASFVTLLMLQLATKSVNYTNNIFESPLSSHSCMFKDYNISVSWQRQNLSCITPMFVNSLASQTSYSLTFSQSIDSSLRNTYAAAASNSLQSTSLRADPSDQFNTSLFDVEFGQTSTSSRPNRPSQSTPSHNRRFRKSDVNSSDANRHRQIEKNAQQMEMMKQETVRQRNSIKLHRGYRDGDFPDIEIRHASLIKPLLQLIKLDPLICKYMSVSLFRSLIEEEKNKNSNHFRQIVANLKQILHESDERNSSFNAIILETLLKLNVIDCNPQDVARVSKANSLNTIGALLLEQSLMSRNNDDTSDVSSPSPSKRMRMHNDDINEEITKWTQLASLYKSLNDVDVVLSIFRERSFFGEDVQKAALSEAEGNWVQVQAAFARAYEQPNMISSMKEHCLQGLFEAVNNLCNWSKIDELVKKRANGSVNNIWEDAWRDWMLPYVCDAYVHMWVEKDWPSKKDDPKVIESWMKEAEKLEHLKPIVGEDLVMFQLSNRNAEALRDTAELLNDLLDKAGKQWVGLNPLCTELGVRMLQKLQAMNDLDAVLKVFQCTNEADYLAGMTTLLDFWSVKTPTIRDNLIFWRTLADYRRKSAELFERRLHPTDEVNHRRKRMIRDRMRRIDVQLRLDIADAALYQKHRYIAENHLKCLNSIRSPPAGLETQIELLEAKIRCLRADVDTEAHTRMSNYIASWKCSHQLLNKSGLDTDIAIRRHIGALALKMESLIQESGENQEFVDTLASNSAFLRDIGIMEATEVDLNRIKEQLLQYSLNNVSFICEHAATNAATNIGEHHYALARHCYTRLTSANEQGEEIFRKFLLFTLKSMHHDYLEATHYFPCLLRPEQLQNEQTREVFAEECAKLQPWLFLRWRDLLFSHLATPIATAIAPIVERLAEAYPDAVVYTYCLTIERNPNILNASTQRIYSLLRDKLAEYERFLKAIGYVAQPELYLKHYLNEMAKELSLGRVAAADLLLQKIRSIFDTQTGGINYGSNPRPGDVYKLARYEKEIRALDINNRDAAREAVRRIKDSLNRSLQRAEENRKTIIDRNKNKLKGYSPFLHEYAGGNIEVPGQYAGDKEPMPRYHAKIARFEPGVIVMQSLRKPIRIGIIGDNGKEYKFLVKFGEDLTIDHGLQQLFATMNRTLRNDASCRQRRLIIDTYEVIPLSRSFGLIQWIGDTRSLDDLIQFTLSDKEQCKKVHKRYATWIADAAPREPLTVQYKKAVAKYSQSMVTDTMKSLIDKTPRRALYEAFIALSPTWECFVTLRRNFVASYATMCAAHWLAGVGDRHLQNTLVHISTGRCLGIDFGHAFGSGIRAPIPELVPFRLTPQILELLRPFTERDLLATIMTHAIRALRDDYGPILACMDIFIHKPVKRSLNVDDDEDVDADLTWSSKRNIEIVAKKLNGIHPSLITLKQLEETHKDEYFPRYRAIVTGNDETKEARANKNDYLTPAEQVDCLLDQAKDLNVLGRMFANWQPWL</sequence>
<dbReference type="InterPro" id="IPR046804">
    <property type="entry name" value="DNA-PKcs_N"/>
</dbReference>
<dbReference type="PANTHER" id="PTHR11139:SF68">
    <property type="entry name" value="DNA-DEPENDENT PROTEIN KINASE CATALYTIC SUBUNIT"/>
    <property type="match status" value="1"/>
</dbReference>
<dbReference type="EMBL" id="QOIP01000001">
    <property type="protein sequence ID" value="RLU27621.1"/>
    <property type="molecule type" value="Genomic_DNA"/>
</dbReference>
<dbReference type="Pfam" id="PF19704">
    <property type="entry name" value="DNAPKcs_CC5"/>
    <property type="match status" value="2"/>
</dbReference>
<dbReference type="SMART" id="SM01343">
    <property type="entry name" value="FATC"/>
    <property type="match status" value="1"/>
</dbReference>
<dbReference type="InterPro" id="IPR003152">
    <property type="entry name" value="FATC_dom"/>
</dbReference>
<evidence type="ECO:0000256" key="4">
    <source>
        <dbReference type="ARBA" id="ARBA00022763"/>
    </source>
</evidence>
<evidence type="ECO:0000256" key="3">
    <source>
        <dbReference type="ARBA" id="ARBA00022527"/>
    </source>
</evidence>
<keyword evidence="3" id="KW-0808">Transferase</keyword>
<dbReference type="InterPro" id="IPR012582">
    <property type="entry name" value="DNAPKcs_CC3"/>
</dbReference>
<comment type="subcellular location">
    <subcellularLocation>
        <location evidence="1">Nucleus</location>
    </subcellularLocation>
</comment>
<dbReference type="GO" id="GO:0005634">
    <property type="term" value="C:nucleus"/>
    <property type="evidence" value="ECO:0007669"/>
    <property type="project" value="UniProtKB-SubCell"/>
</dbReference>
<gene>
    <name evidence="10" type="ORF">DMN91_001425</name>
</gene>
<dbReference type="InterPro" id="IPR000403">
    <property type="entry name" value="PI3/4_kinase_cat_dom"/>
</dbReference>
<dbReference type="InterPro" id="IPR037706">
    <property type="entry name" value="DNA-PK_dom"/>
</dbReference>
<evidence type="ECO:0000256" key="5">
    <source>
        <dbReference type="ARBA" id="ARBA00023242"/>
    </source>
</evidence>
<dbReference type="InterPro" id="IPR011009">
    <property type="entry name" value="Kinase-like_dom_sf"/>
</dbReference>
<dbReference type="InterPro" id="IPR046803">
    <property type="entry name" value="DNAPKcs_CC1-2"/>
</dbReference>
<dbReference type="GO" id="GO:0004677">
    <property type="term" value="F:DNA-dependent protein kinase activity"/>
    <property type="evidence" value="ECO:0007669"/>
    <property type="project" value="InterPro"/>
</dbReference>
<dbReference type="PANTHER" id="PTHR11139">
    <property type="entry name" value="ATAXIA TELANGIECTASIA MUTATED ATM -RELATED"/>
    <property type="match status" value="1"/>
</dbReference>
<dbReference type="InterPro" id="IPR045581">
    <property type="entry name" value="DNAPKcs_CC5"/>
</dbReference>
<keyword evidence="3" id="KW-0418">Kinase</keyword>
<dbReference type="SMART" id="SM01344">
    <property type="entry name" value="NUC194"/>
    <property type="match status" value="1"/>
</dbReference>
<dbReference type="Pfam" id="PF00454">
    <property type="entry name" value="PI3_PI4_kinase"/>
    <property type="match status" value="1"/>
</dbReference>
<feature type="coiled-coil region" evidence="6">
    <location>
        <begin position="3421"/>
        <end position="3467"/>
    </location>
</feature>
<evidence type="ECO:0000256" key="2">
    <source>
        <dbReference type="ARBA" id="ARBA00011031"/>
    </source>
</evidence>
<protein>
    <submittedName>
        <fullName evidence="10">Uncharacterized protein</fullName>
    </submittedName>
</protein>
<feature type="compositionally biased region" description="Polar residues" evidence="7">
    <location>
        <begin position="2537"/>
        <end position="2554"/>
    </location>
</feature>
<dbReference type="Pfam" id="PF08163">
    <property type="entry name" value="DNAPKcs_CC3"/>
    <property type="match status" value="1"/>
</dbReference>
<dbReference type="Pfam" id="PF20502">
    <property type="entry name" value="DNAPKcs_CC1-2"/>
    <property type="match status" value="1"/>
</dbReference>
<keyword evidence="6" id="KW-0175">Coiled coil</keyword>
<proteinExistence type="inferred from homology"/>
<evidence type="ECO:0000259" key="9">
    <source>
        <dbReference type="PROSITE" id="PS51190"/>
    </source>
</evidence>
<keyword evidence="4" id="KW-0227">DNA damage</keyword>
<dbReference type="Pfam" id="PF20500">
    <property type="entry name" value="DNA-PKcs_N"/>
    <property type="match status" value="1"/>
</dbReference>
<keyword evidence="5" id="KW-0539">Nucleus</keyword>
<accession>A0A3L8E4K2</accession>
<dbReference type="Gene3D" id="3.30.1010.10">
    <property type="entry name" value="Phosphatidylinositol 3-kinase Catalytic Subunit, Chain A, domain 4"/>
    <property type="match status" value="1"/>
</dbReference>
<dbReference type="GO" id="GO:0000723">
    <property type="term" value="P:telomere maintenance"/>
    <property type="evidence" value="ECO:0007669"/>
    <property type="project" value="TreeGrafter"/>
</dbReference>
<feature type="domain" description="PI3K/PI4K catalytic" evidence="8">
    <location>
        <begin position="3510"/>
        <end position="3834"/>
    </location>
</feature>
<evidence type="ECO:0000256" key="7">
    <source>
        <dbReference type="SAM" id="MobiDB-lite"/>
    </source>
</evidence>
<name>A0A3L8E4K2_OOCBI</name>
<dbReference type="InterPro" id="IPR036940">
    <property type="entry name" value="PI3/4_kinase_cat_sf"/>
</dbReference>
<dbReference type="GO" id="GO:0006303">
    <property type="term" value="P:double-strand break repair via nonhomologous end joining"/>
    <property type="evidence" value="ECO:0007669"/>
    <property type="project" value="InterPro"/>
</dbReference>
<evidence type="ECO:0000256" key="1">
    <source>
        <dbReference type="ARBA" id="ARBA00004123"/>
    </source>
</evidence>
<keyword evidence="3" id="KW-0723">Serine/threonine-protein kinase</keyword>
<evidence type="ECO:0000313" key="10">
    <source>
        <dbReference type="EMBL" id="RLU27621.1"/>
    </source>
</evidence>
<evidence type="ECO:0000259" key="8">
    <source>
        <dbReference type="PROSITE" id="PS50290"/>
    </source>
</evidence>
<evidence type="ECO:0000256" key="6">
    <source>
        <dbReference type="SAM" id="Coils"/>
    </source>
</evidence>
<feature type="domain" description="FATC" evidence="9">
    <location>
        <begin position="3867"/>
        <end position="3899"/>
    </location>
</feature>
<dbReference type="Gene3D" id="1.10.1070.11">
    <property type="entry name" value="Phosphatidylinositol 3-/4-kinase, catalytic domain"/>
    <property type="match status" value="1"/>
</dbReference>
<organism evidence="10 11">
    <name type="scientific">Ooceraea biroi</name>
    <name type="common">Clonal raider ant</name>
    <name type="synonym">Cerapachys biroi</name>
    <dbReference type="NCBI Taxonomy" id="2015173"/>
    <lineage>
        <taxon>Eukaryota</taxon>
        <taxon>Metazoa</taxon>
        <taxon>Ecdysozoa</taxon>
        <taxon>Arthropoda</taxon>
        <taxon>Hexapoda</taxon>
        <taxon>Insecta</taxon>
        <taxon>Pterygota</taxon>
        <taxon>Neoptera</taxon>
        <taxon>Endopterygota</taxon>
        <taxon>Hymenoptera</taxon>
        <taxon>Apocrita</taxon>
        <taxon>Aculeata</taxon>
        <taxon>Formicoidea</taxon>
        <taxon>Formicidae</taxon>
        <taxon>Dorylinae</taxon>
        <taxon>Ooceraea</taxon>
    </lineage>
</organism>
<dbReference type="SMART" id="SM00146">
    <property type="entry name" value="PI3Kc"/>
    <property type="match status" value="1"/>
</dbReference>
<dbReference type="InterPro" id="IPR011989">
    <property type="entry name" value="ARM-like"/>
</dbReference>